<dbReference type="InterPro" id="IPR045318">
    <property type="entry name" value="EZH1/2-like"/>
</dbReference>
<dbReference type="AlphaFoldDB" id="A0A6A4MNI6"/>
<comment type="caution">
    <text evidence="5">The sequence shown here is derived from an EMBL/GenBank/DDBJ whole genome shotgun (WGS) entry which is preliminary data.</text>
</comment>
<dbReference type="GO" id="GO:0046976">
    <property type="term" value="F:histone H3K27 methyltransferase activity"/>
    <property type="evidence" value="ECO:0007669"/>
    <property type="project" value="TreeGrafter"/>
</dbReference>
<feature type="region of interest" description="Disordered" evidence="3">
    <location>
        <begin position="841"/>
        <end position="867"/>
    </location>
</feature>
<reference evidence="5 6" key="1">
    <citation type="journal article" date="2019" name="Genome Biol. Evol.">
        <title>The Rhododendron genome and chromosomal organization provide insight into shared whole-genome duplications across the heath family (Ericaceae).</title>
        <authorList>
            <person name="Soza V.L."/>
            <person name="Lindsley D."/>
            <person name="Waalkes A."/>
            <person name="Ramage E."/>
            <person name="Patwardhan R.P."/>
            <person name="Burton J.N."/>
            <person name="Adey A."/>
            <person name="Kumar A."/>
            <person name="Qiu R."/>
            <person name="Shendure J."/>
            <person name="Hall B."/>
        </authorList>
    </citation>
    <scope>NUCLEOTIDE SEQUENCE [LARGE SCALE GENOMIC DNA]</scope>
    <source>
        <strain evidence="5">RSF 1966-606</strain>
    </source>
</reference>
<organism evidence="5 6">
    <name type="scientific">Rhododendron williamsianum</name>
    <dbReference type="NCBI Taxonomy" id="262921"/>
    <lineage>
        <taxon>Eukaryota</taxon>
        <taxon>Viridiplantae</taxon>
        <taxon>Streptophyta</taxon>
        <taxon>Embryophyta</taxon>
        <taxon>Tracheophyta</taxon>
        <taxon>Spermatophyta</taxon>
        <taxon>Magnoliopsida</taxon>
        <taxon>eudicotyledons</taxon>
        <taxon>Gunneridae</taxon>
        <taxon>Pentapetalae</taxon>
        <taxon>asterids</taxon>
        <taxon>Ericales</taxon>
        <taxon>Ericaceae</taxon>
        <taxon>Ericoideae</taxon>
        <taxon>Rhodoreae</taxon>
        <taxon>Rhododendron</taxon>
    </lineage>
</organism>
<dbReference type="InterPro" id="IPR001214">
    <property type="entry name" value="SET_dom"/>
</dbReference>
<feature type="domain" description="SET" evidence="4">
    <location>
        <begin position="760"/>
        <end position="839"/>
    </location>
</feature>
<dbReference type="SUPFAM" id="SSF82199">
    <property type="entry name" value="SET domain"/>
    <property type="match status" value="1"/>
</dbReference>
<proteinExistence type="predicted"/>
<evidence type="ECO:0000313" key="6">
    <source>
        <dbReference type="Proteomes" id="UP000428333"/>
    </source>
</evidence>
<name>A0A6A4MNI6_9ERIC</name>
<gene>
    <name evidence="5" type="ORF">C3L33_01254</name>
</gene>
<evidence type="ECO:0000313" key="5">
    <source>
        <dbReference type="EMBL" id="KAE9466868.1"/>
    </source>
</evidence>
<evidence type="ECO:0000259" key="4">
    <source>
        <dbReference type="SMART" id="SM00317"/>
    </source>
</evidence>
<dbReference type="PANTHER" id="PTHR45747:SF4">
    <property type="entry name" value="HISTONE-LYSINE N-METHYLTRANSFERASE E(Z)"/>
    <property type="match status" value="1"/>
</dbReference>
<feature type="compositionally biased region" description="Basic and acidic residues" evidence="3">
    <location>
        <begin position="841"/>
        <end position="856"/>
    </location>
</feature>
<protein>
    <recommendedName>
        <fullName evidence="4">SET domain-containing protein</fullName>
    </recommendedName>
</protein>
<evidence type="ECO:0000256" key="3">
    <source>
        <dbReference type="SAM" id="MobiDB-lite"/>
    </source>
</evidence>
<feature type="compositionally biased region" description="Basic and acidic residues" evidence="3">
    <location>
        <begin position="428"/>
        <end position="443"/>
    </location>
</feature>
<sequence>MSSSKASPSAACSRSEQPPVDHAMAGMQVMNPAPKELLSVIDSLKKQVAADRCLFIEKRMEENRLKLVDVSTHLFKLSLERRNDKVIGIDKSIDLLTKRQKDAIDMQNGIDITNGDMDSSSSQEDGHASSAILLGSSIAVKNAVRPIKLTEVKRLPPYTTWIFLDRNQRMTEDQSVVGRRRIYYDQNGGEALICSDSEEEIIEEEEKKEFVDSEDYILRFLPLVWFGFLSRMTINEVGLSDTTALDALAQCFSRKPCEIKERYEVLSKGEISVEDHWNSFLDKDLDAALDSFDNLFCRRCLVFDCRLHGCSQDLVFQAENTLPGSCANGENVPCGPLCYKLVLNSGCNATITSPMRTNSQEKPVPSSDGTGAPISGIKSLGPSVRRREKSCQSESASSYAKNMSESSDSEARPKRQKKMVASDSDTLGSRDMKLRSTSRKENEDASSSQKLKSSSAGKAGRKDSTIVDGQKNVQREVPYGSSNEIISNRPACRDDTLRKEELVGENICKQVTSDRKSWKPMEKALYEKGVEIFGRKSCLIARNLMNGMKTCSEVFQYMNCSENGIFSLAGDGADSLLDGFSKVDCNDTTSNKVRRRSRFLRRRGKVRRLKYSWKSAGYHSMRKRISERKDLPCRQYNPYAQRLVKIASEAVIVPKASVGVVNVHALPQAENAIQMFAGIAGSEVDLGSALLLTKPASALPLHPSLSHHLVVWWSAEQVSEIWKHESEYHMVFECLSAPFMPSENLVFAAVVMALWGFPLKEVLLGRSDVSGWGAFLKFVLDAFRKGDKLKFANHSPNPNCYAKVTLAFLCKKWVGIFAKERISAGEELFYDYRYEADRAPAWARKPESSGSKKEDTAPSSGRAKKLA</sequence>
<dbReference type="SMART" id="SM00317">
    <property type="entry name" value="SET"/>
    <property type="match status" value="1"/>
</dbReference>
<dbReference type="Proteomes" id="UP000428333">
    <property type="component" value="Linkage Group LG01"/>
</dbReference>
<dbReference type="EMBL" id="QEFC01000074">
    <property type="protein sequence ID" value="KAE9466868.1"/>
    <property type="molecule type" value="Genomic_DNA"/>
</dbReference>
<evidence type="ECO:0000256" key="2">
    <source>
        <dbReference type="ARBA" id="ARBA00023163"/>
    </source>
</evidence>
<dbReference type="PANTHER" id="PTHR45747">
    <property type="entry name" value="HISTONE-LYSINE N-METHYLTRANSFERASE E(Z)"/>
    <property type="match status" value="1"/>
</dbReference>
<feature type="compositionally biased region" description="Low complexity" evidence="3">
    <location>
        <begin position="445"/>
        <end position="458"/>
    </location>
</feature>
<evidence type="ECO:0000256" key="1">
    <source>
        <dbReference type="ARBA" id="ARBA00023015"/>
    </source>
</evidence>
<keyword evidence="2" id="KW-0804">Transcription</keyword>
<feature type="compositionally biased region" description="Polar residues" evidence="3">
    <location>
        <begin position="392"/>
        <end position="406"/>
    </location>
</feature>
<dbReference type="Pfam" id="PF00856">
    <property type="entry name" value="SET"/>
    <property type="match status" value="1"/>
</dbReference>
<dbReference type="Pfam" id="PF25996">
    <property type="entry name" value="HTH_CLF_N"/>
    <property type="match status" value="1"/>
</dbReference>
<dbReference type="InterPro" id="IPR046341">
    <property type="entry name" value="SET_dom_sf"/>
</dbReference>
<dbReference type="GO" id="GO:0031507">
    <property type="term" value="P:heterochromatin formation"/>
    <property type="evidence" value="ECO:0007669"/>
    <property type="project" value="TreeGrafter"/>
</dbReference>
<feature type="region of interest" description="Disordered" evidence="3">
    <location>
        <begin position="353"/>
        <end position="479"/>
    </location>
</feature>
<dbReference type="Gene3D" id="2.170.270.10">
    <property type="entry name" value="SET domain"/>
    <property type="match status" value="1"/>
</dbReference>
<dbReference type="OrthoDB" id="6141102at2759"/>
<dbReference type="GO" id="GO:0005634">
    <property type="term" value="C:nucleus"/>
    <property type="evidence" value="ECO:0007669"/>
    <property type="project" value="TreeGrafter"/>
</dbReference>
<feature type="non-terminal residue" evidence="5">
    <location>
        <position position="1"/>
    </location>
</feature>
<dbReference type="InterPro" id="IPR058609">
    <property type="entry name" value="HTH_CLF-like"/>
</dbReference>
<keyword evidence="6" id="KW-1185">Reference proteome</keyword>
<accession>A0A6A4MNI6</accession>
<dbReference type="GO" id="GO:0003682">
    <property type="term" value="F:chromatin binding"/>
    <property type="evidence" value="ECO:0007669"/>
    <property type="project" value="TreeGrafter"/>
</dbReference>
<keyword evidence="1" id="KW-0805">Transcription regulation</keyword>